<evidence type="ECO:0000256" key="3">
    <source>
        <dbReference type="ARBA" id="ARBA00022737"/>
    </source>
</evidence>
<keyword evidence="8" id="KW-1185">Reference proteome</keyword>
<dbReference type="GO" id="GO:0043248">
    <property type="term" value="P:proteasome assembly"/>
    <property type="evidence" value="ECO:0007669"/>
    <property type="project" value="InterPro"/>
</dbReference>
<gene>
    <name evidence="7" type="primary">Piso0_001981</name>
    <name evidence="7" type="ORF">GNLVRS01_PISO0J02099g</name>
</gene>
<dbReference type="OMA" id="STRMEFS"/>
<dbReference type="InterPro" id="IPR011989">
    <property type="entry name" value="ARM-like"/>
</dbReference>
<evidence type="ECO:0000259" key="6">
    <source>
        <dbReference type="Pfam" id="PF24492"/>
    </source>
</evidence>
<evidence type="ECO:0000256" key="2">
    <source>
        <dbReference type="ARBA" id="ARBA00022490"/>
    </source>
</evidence>
<dbReference type="SUPFAM" id="SSF48371">
    <property type="entry name" value="ARM repeat"/>
    <property type="match status" value="2"/>
</dbReference>
<name>G8YBD3_PICSO</name>
<feature type="domain" description="Proteasome component Ecm29 N-terminal" evidence="5">
    <location>
        <begin position="9"/>
        <end position="501"/>
    </location>
</feature>
<accession>G8YBD3</accession>
<dbReference type="GO" id="GO:0005634">
    <property type="term" value="C:nucleus"/>
    <property type="evidence" value="ECO:0007669"/>
    <property type="project" value="TreeGrafter"/>
</dbReference>
<feature type="domain" description="Proteasome adapter and scaffold protein ECM29 HEAT-repeat" evidence="6">
    <location>
        <begin position="1272"/>
        <end position="1431"/>
    </location>
</feature>
<dbReference type="Pfam" id="PF13001">
    <property type="entry name" value="ECM29_N"/>
    <property type="match status" value="1"/>
</dbReference>
<dbReference type="STRING" id="559304.G8YBD3"/>
<dbReference type="GO" id="GO:0000502">
    <property type="term" value="C:proteasome complex"/>
    <property type="evidence" value="ECO:0007669"/>
    <property type="project" value="UniProtKB-KW"/>
</dbReference>
<keyword evidence="3" id="KW-0677">Repeat</keyword>
<dbReference type="Gene3D" id="1.25.10.10">
    <property type="entry name" value="Leucine-rich Repeat Variant"/>
    <property type="match status" value="2"/>
</dbReference>
<proteinExistence type="predicted"/>
<dbReference type="OrthoDB" id="16066at2759"/>
<evidence type="ECO:0000256" key="1">
    <source>
        <dbReference type="ARBA" id="ARBA00004496"/>
    </source>
</evidence>
<dbReference type="Pfam" id="PF23731">
    <property type="entry name" value="ARM_ECM29_C"/>
    <property type="match status" value="1"/>
</dbReference>
<dbReference type="InterPro" id="IPR024372">
    <property type="entry name" value="Ecm29_N"/>
</dbReference>
<dbReference type="PANTHER" id="PTHR23346">
    <property type="entry name" value="TRANSLATIONAL ACTIVATOR GCN1-RELATED"/>
    <property type="match status" value="1"/>
</dbReference>
<dbReference type="Proteomes" id="UP000005222">
    <property type="component" value="Chromosome J"/>
</dbReference>
<dbReference type="EMBL" id="FO082050">
    <property type="protein sequence ID" value="CCE82264.1"/>
    <property type="molecule type" value="Genomic_DNA"/>
</dbReference>
<reference evidence="7 8" key="1">
    <citation type="journal article" date="2012" name="G3 (Bethesda)">
        <title>Pichia sorbitophila, an interspecies yeast hybrid reveals early steps of genome resolution following polyploidization.</title>
        <authorList>
            <person name="Leh Louis V."/>
            <person name="Despons L."/>
            <person name="Friedrich A."/>
            <person name="Martin T."/>
            <person name="Durrens P."/>
            <person name="Casaregola S."/>
            <person name="Neuveglise C."/>
            <person name="Fairhead C."/>
            <person name="Marck C."/>
            <person name="Cruz J.A."/>
            <person name="Straub M.L."/>
            <person name="Kugler V."/>
            <person name="Sacerdot C."/>
            <person name="Uzunov Z."/>
            <person name="Thierry A."/>
            <person name="Weiss S."/>
            <person name="Bleykasten C."/>
            <person name="De Montigny J."/>
            <person name="Jacques N."/>
            <person name="Jung P."/>
            <person name="Lemaire M."/>
            <person name="Mallet S."/>
            <person name="Morel G."/>
            <person name="Richard G.F."/>
            <person name="Sarkar A."/>
            <person name="Savel G."/>
            <person name="Schacherer J."/>
            <person name="Seret M.L."/>
            <person name="Talla E."/>
            <person name="Samson G."/>
            <person name="Jubin C."/>
            <person name="Poulain J."/>
            <person name="Vacherie B."/>
            <person name="Barbe V."/>
            <person name="Pelletier E."/>
            <person name="Sherman D.J."/>
            <person name="Westhof E."/>
            <person name="Weissenbach J."/>
            <person name="Baret P.V."/>
            <person name="Wincker P."/>
            <person name="Gaillardin C."/>
            <person name="Dujon B."/>
            <person name="Souciet J.L."/>
        </authorList>
    </citation>
    <scope>NUCLEOTIDE SEQUENCE [LARGE SCALE GENOMIC DNA]</scope>
    <source>
        <strain evidence="8">ATCC MYA-4447 / BCRC 22081 / CBS 7064 / NBRC 10061 / NRRL Y-12695</strain>
    </source>
</reference>
<dbReference type="GO" id="GO:0036503">
    <property type="term" value="P:ERAD pathway"/>
    <property type="evidence" value="ECO:0007669"/>
    <property type="project" value="TreeGrafter"/>
</dbReference>
<evidence type="ECO:0000259" key="5">
    <source>
        <dbReference type="Pfam" id="PF13001"/>
    </source>
</evidence>
<dbReference type="InterPro" id="IPR055443">
    <property type="entry name" value="HEAT_ECM29"/>
</dbReference>
<evidence type="ECO:0000256" key="4">
    <source>
        <dbReference type="ARBA" id="ARBA00022942"/>
    </source>
</evidence>
<organism evidence="7 8">
    <name type="scientific">Pichia sorbitophila (strain ATCC MYA-4447 / BCRC 22081 / CBS 7064 / NBRC 10061 / NRRL Y-12695)</name>
    <name type="common">Hybrid yeast</name>
    <dbReference type="NCBI Taxonomy" id="559304"/>
    <lineage>
        <taxon>Eukaryota</taxon>
        <taxon>Fungi</taxon>
        <taxon>Dikarya</taxon>
        <taxon>Ascomycota</taxon>
        <taxon>Saccharomycotina</taxon>
        <taxon>Pichiomycetes</taxon>
        <taxon>Debaryomycetaceae</taxon>
        <taxon>Millerozyma</taxon>
    </lineage>
</organism>
<keyword evidence="2" id="KW-0963">Cytoplasm</keyword>
<evidence type="ECO:0000313" key="7">
    <source>
        <dbReference type="EMBL" id="CCE82264.1"/>
    </source>
</evidence>
<evidence type="ECO:0000313" key="8">
    <source>
        <dbReference type="Proteomes" id="UP000005222"/>
    </source>
</evidence>
<dbReference type="Pfam" id="PF24492">
    <property type="entry name" value="HEAT_ECM29"/>
    <property type="match status" value="1"/>
</dbReference>
<keyword evidence="4" id="KW-0647">Proteasome</keyword>
<dbReference type="GO" id="GO:0060090">
    <property type="term" value="F:molecular adaptor activity"/>
    <property type="evidence" value="ECO:0007669"/>
    <property type="project" value="InterPro"/>
</dbReference>
<dbReference type="FunCoup" id="G8YBD3">
    <property type="interactions" value="1632"/>
</dbReference>
<comment type="subcellular location">
    <subcellularLocation>
        <location evidence="1">Cytoplasm</location>
    </subcellularLocation>
</comment>
<dbReference type="eggNOG" id="KOG0915">
    <property type="taxonomic scope" value="Eukaryota"/>
</dbReference>
<protein>
    <submittedName>
        <fullName evidence="7">Piso0_001981 protein</fullName>
    </submittedName>
</protein>
<dbReference type="HOGENOM" id="CLU_000880_1_1_1"/>
<dbReference type="GO" id="GO:0005737">
    <property type="term" value="C:cytoplasm"/>
    <property type="evidence" value="ECO:0007669"/>
    <property type="project" value="UniProtKB-SubCell"/>
</dbReference>
<sequence>MEEQELSLLNKAEFRIALAEDDSQLEKCINIYLCPIILKLGSPHSEVRKKVLQIIQAIIPRINAAKLVKLPAIQLLDQTKNPSVPEKTDTSSIRLYSLLFISRFFDRLDLPDLRNILPKVCDQICTYQPSVSARLFNILCKVLYKLKSSGIKFNQETDVWKKDLSNRDKIFICHWTSKLLLLDPGAHAATSARPGLSNKEIAFLTVDAGVKYDSSQELSAVKLSLLTRLSSHFSPNQVCIPFLIASCDNLSTIRDLGEDLLKKTEYDINDEKLIQTLVTFFEGSINTGIPSLSPVYQEKITKVLCKSAKVASQDSAINIALVGLSSDYKKLKRTTILFIKWVIANASETGGINATFGEKIASKVKANIINEGWPKSFSTEGFQSSNIEERSLQYEILGTILSVQKHLFSIDFEYILFLIQSLRGDIPDVRPSIQETLSSLAPHMNELNVSALQKLKDIAKDILSENDKNAALDASIYIILKLINSAFPFYDAHARYLCILGTMASSRSDISEEAENGLNPYRFELRQPYKFKNIKTAKDQDDITFPSFSSLVHIIAEESKNCPVNSPQFLALPQALKFCFQTLVMNCVSVKKSVISFDDHWEQSLNKAIEVDENVNKSVGVWLKSSENSENSISSHDRDTHALVIYLSILIDCITLYVNELSSPDLYSLLTLLTKILSLSPRSTLTGLTSKLTDLLKIAKSADIDDNTLVKVSNVIGIIASHPSLEESSILEIVEVSTKRDIVCSCFIISRLSLIGKGDVFDFDLLNAVSKAIYDMLLKDDSFFLALECIMQLSIFGTFNQLASNTNWDSNMIRCCFDFILPRAKAGNEKSISVLPYLNLVRSPSGPIIDYHTSFDIIFSTYELNRVELNFTAGESLSILASGWNSSILEQKIDIQEASISSSFEMDNFDEIMTAILKASLDTKPRLRKASCTWLLCMVKYCSHVQGFVKYASQIHLAFMRFLPDRDELVQDCASAGLGLIYELGDTDLKDTLVHNLIKSFAGSNESETVTSFSVDSETELFDADVLKTNEGSVRTYSDVLNLATDIGNPGLVYKFMSLAKSSALWSSRKGMAFGLGNVLSRHSLEEMLANDPKLTERLIPKLYRYRYDPFSSVAKAMNDIWNILVPNTADVVKKYYQVILSELLTQMANREWRTREGSTAALNDLVSTYSIDLFSGELKDILYMCFRVVDDIKESVRKEGLKLAKSLANTLIGLVKSNAKIKDNKKEELLTSLVPFLLGTNGILNSAKEVRDFSLDTLIKLCDTKNPSMLPFVPSLLENFVVLMSSLEPEAVNYLILNAEKYNIKQDNIDSQRLRSVGSSPLMNAVEKLLETADRTSIDSIVSALQRAIKRSVGLPSKVAGSRILVSLVTKYHDNFSSHADKLLRICVDNLSDRNQAISSSYAVASGYLCKIMTSESITSYSGKLEKLYFSEEERNREVSSIACESVSKYMGDRFESFLSAFLPLAFIGKHDSNDTVLSHFDREWSENTSGAGSVRLYEDEIIELSSRYILSNSFEMRKTIGRALIEFCKAVDSYRPLSAQASRKLFDVLINSCQGKSWSGKELLLESLVTIASVTTDLLKEDDELFQRIKRVVITEAKRRNRDYQKLAVISLGKFIKTFHERDAADVYLSIIEAIIARLSGTIDSDDEMDVDAMSPQESVRLEEERLSFLKNVYDSFSSSFGSEYVSVLTRINRLVLETDLAYSWRTKTRVNEWLGNLIKNVMTENVILEPAVLTDLFNLWSLLRTTCSNKNNIENVKIQFVRNSAFFYKYFNEVDRSRAEIIFEATKSLEEQESSDVTKAEISKALQL</sequence>
<dbReference type="InterPro" id="IPR016024">
    <property type="entry name" value="ARM-type_fold"/>
</dbReference>
<dbReference type="InParanoid" id="G8YBD3"/>
<dbReference type="PANTHER" id="PTHR23346:SF19">
    <property type="entry name" value="PROTEASOME ADAPTER AND SCAFFOLD PROTEIN ECM29"/>
    <property type="match status" value="1"/>
</dbReference>